<gene>
    <name evidence="4" type="ORF">GCM10009575_066750</name>
</gene>
<dbReference type="InterPro" id="IPR003594">
    <property type="entry name" value="HATPase_dom"/>
</dbReference>
<evidence type="ECO:0000256" key="1">
    <source>
        <dbReference type="ARBA" id="ARBA00022527"/>
    </source>
</evidence>
<feature type="region of interest" description="Disordered" evidence="2">
    <location>
        <begin position="1"/>
        <end position="21"/>
    </location>
</feature>
<dbReference type="EMBL" id="BAAAID010000053">
    <property type="protein sequence ID" value="GAA0946766.1"/>
    <property type="molecule type" value="Genomic_DNA"/>
</dbReference>
<evidence type="ECO:0000256" key="2">
    <source>
        <dbReference type="SAM" id="MobiDB-lite"/>
    </source>
</evidence>
<dbReference type="Proteomes" id="UP001500418">
    <property type="component" value="Unassembled WGS sequence"/>
</dbReference>
<sequence>MAIMDSFRSATADYSKPSPAAQPRRLTRLRALCVTRAVAAAVPELRHFARSTARRWDIPQDACDTLLLVVSELVTNTVIHSGSLDVTAVIVFDGVTMTVEVSDCGRWLVRDINRRVEQDRDAHFGRGLDLVRACTSRCTIHSRAAGTRVVVRFPVACGAGR</sequence>
<reference evidence="5" key="1">
    <citation type="journal article" date="2019" name="Int. J. Syst. Evol. Microbiol.">
        <title>The Global Catalogue of Microorganisms (GCM) 10K type strain sequencing project: providing services to taxonomists for standard genome sequencing and annotation.</title>
        <authorList>
            <consortium name="The Broad Institute Genomics Platform"/>
            <consortium name="The Broad Institute Genome Sequencing Center for Infectious Disease"/>
            <person name="Wu L."/>
            <person name="Ma J."/>
        </authorList>
    </citation>
    <scope>NUCLEOTIDE SEQUENCE [LARGE SCALE GENOMIC DNA]</scope>
    <source>
        <strain evidence="5">JCM 11444</strain>
    </source>
</reference>
<dbReference type="PANTHER" id="PTHR35526:SF3">
    <property type="entry name" value="ANTI-SIGMA-F FACTOR RSBW"/>
    <property type="match status" value="1"/>
</dbReference>
<comment type="caution">
    <text evidence="4">The sequence shown here is derived from an EMBL/GenBank/DDBJ whole genome shotgun (WGS) entry which is preliminary data.</text>
</comment>
<protein>
    <recommendedName>
        <fullName evidence="3">Histidine kinase/HSP90-like ATPase domain-containing protein</fullName>
    </recommendedName>
</protein>
<dbReference type="PANTHER" id="PTHR35526">
    <property type="entry name" value="ANTI-SIGMA-F FACTOR RSBW-RELATED"/>
    <property type="match status" value="1"/>
</dbReference>
<evidence type="ECO:0000313" key="5">
    <source>
        <dbReference type="Proteomes" id="UP001500418"/>
    </source>
</evidence>
<organism evidence="4 5">
    <name type="scientific">Streptomyces rhizosphaericus</name>
    <dbReference type="NCBI Taxonomy" id="114699"/>
    <lineage>
        <taxon>Bacteria</taxon>
        <taxon>Bacillati</taxon>
        <taxon>Actinomycetota</taxon>
        <taxon>Actinomycetes</taxon>
        <taxon>Kitasatosporales</taxon>
        <taxon>Streptomycetaceae</taxon>
        <taxon>Streptomyces</taxon>
        <taxon>Streptomyces violaceusniger group</taxon>
    </lineage>
</organism>
<keyword evidence="5" id="KW-1185">Reference proteome</keyword>
<accession>A0ABP4BAX5</accession>
<feature type="domain" description="Histidine kinase/HSP90-like ATPase" evidence="3">
    <location>
        <begin position="38"/>
        <end position="152"/>
    </location>
</feature>
<dbReference type="SUPFAM" id="SSF55874">
    <property type="entry name" value="ATPase domain of HSP90 chaperone/DNA topoisomerase II/histidine kinase"/>
    <property type="match status" value="1"/>
</dbReference>
<keyword evidence="1" id="KW-0808">Transferase</keyword>
<dbReference type="Pfam" id="PF13581">
    <property type="entry name" value="HATPase_c_2"/>
    <property type="match status" value="1"/>
</dbReference>
<evidence type="ECO:0000313" key="4">
    <source>
        <dbReference type="EMBL" id="GAA0946766.1"/>
    </source>
</evidence>
<keyword evidence="1" id="KW-0723">Serine/threonine-protein kinase</keyword>
<proteinExistence type="predicted"/>
<name>A0ABP4BAX5_9ACTN</name>
<dbReference type="InterPro" id="IPR036890">
    <property type="entry name" value="HATPase_C_sf"/>
</dbReference>
<keyword evidence="1" id="KW-0418">Kinase</keyword>
<evidence type="ECO:0000259" key="3">
    <source>
        <dbReference type="Pfam" id="PF13581"/>
    </source>
</evidence>
<dbReference type="Gene3D" id="3.30.565.10">
    <property type="entry name" value="Histidine kinase-like ATPase, C-terminal domain"/>
    <property type="match status" value="1"/>
</dbReference>
<dbReference type="InterPro" id="IPR050267">
    <property type="entry name" value="Anti-sigma-factor_SerPK"/>
</dbReference>
<dbReference type="CDD" id="cd16936">
    <property type="entry name" value="HATPase_RsbW-like"/>
    <property type="match status" value="1"/>
</dbReference>